<protein>
    <recommendedName>
        <fullName evidence="6">SAM domain-containing protein</fullName>
    </recommendedName>
</protein>
<keyword evidence="4" id="KW-0694">RNA-binding</keyword>
<evidence type="ECO:0000313" key="8">
    <source>
        <dbReference type="Proteomes" id="UP001165289"/>
    </source>
</evidence>
<comment type="subcellular location">
    <subcellularLocation>
        <location evidence="1">Cytoplasm</location>
    </subcellularLocation>
</comment>
<dbReference type="Gene3D" id="1.10.150.50">
    <property type="entry name" value="Transcription Factor, Ets-1"/>
    <property type="match status" value="1"/>
</dbReference>
<feature type="region of interest" description="Disordered" evidence="5">
    <location>
        <begin position="528"/>
        <end position="548"/>
    </location>
</feature>
<keyword evidence="3" id="KW-0963">Cytoplasm</keyword>
<gene>
    <name evidence="7" type="ORF">LOD99_262</name>
</gene>
<feature type="compositionally biased region" description="Basic and acidic residues" evidence="5">
    <location>
        <begin position="529"/>
        <end position="538"/>
    </location>
</feature>
<evidence type="ECO:0000256" key="2">
    <source>
        <dbReference type="ARBA" id="ARBA00008232"/>
    </source>
</evidence>
<dbReference type="InterPro" id="IPR050897">
    <property type="entry name" value="SMAUG/VTS1_RNA-bind"/>
</dbReference>
<proteinExistence type="inferred from homology"/>
<dbReference type="SMART" id="SM00454">
    <property type="entry name" value="SAM"/>
    <property type="match status" value="1"/>
</dbReference>
<sequence length="855" mass="95606">MCSTFYRERLGALLGWYSEWTSCEQIITLCYLLSRISSIQAKFLSLFLASHPATADTRDVEILEQEANSPNFLSGLHREPDEVVLSHLLSHLPLLKVDSHLARREYMNLLPKVLLGSCEHAHYLDQCWQLLCLSVLHPAFPPDDKNSLNYWLIRLREKSRAVEHKQQMLIMGGSVPPPIPPQQSLEEFHPHGPLHHMSPHGSYFPQIQPALSSPGLPQHANCPTTGTGNFFPLLNVTPMSHSHPHPPVSPPANDPLIPVQQSDSGIVVTEHGGDYQGCGPPITPLRQSNMLWSPNKQPEGEYSHPNAFRLPNGIVPQFHGAPHRPKDNDSKAEPVFRSLSYPLSKKCLDSQSPPQQKSTDIVMSFDVCNGNTNSSSISGSSGEYEFSKQDTFVNVPGMQEVPNWLKSLRLHKYQDLFSQFSYKEMLYMDESKLECENVTTGARHKIIQSIQKLSTRSQLLNKLDQDMDYLSSICADSQELTAIITDLRSVVISPMLPYMPVSPPPPPPGLSSNNGLSFQSPLDITYNLDRSRNDKNEPESPSLNGAINPDEEITKHISRKDSPLRTGEEIVVSERTRLLSQSKVSDIHNEDLASMITIISSKVYTKLMMLTDFEEDSMIAFIHTLDKAISHEAFSEPQKVLFAEWKTQLFDQVLIREQALRVNKTNNRKIDNRVLRTRSSWSAGTQPPIQTTTLNKGQKQWRPPNKHTPPHVAIHNAYLSPSCVTPGVQPPLTAVRSFPSVKYANYIPVKTNINKAKSFPSPYQQNPAEYFTEQHSTNESTCDNGMLCSVPLADRVKCGLPNSTNADFNHVQTNDVYIESLCRSMTDHALGDSGPGVVTNSYVEENTVASSSSYL</sequence>
<dbReference type="GO" id="GO:0003729">
    <property type="term" value="F:mRNA binding"/>
    <property type="evidence" value="ECO:0007669"/>
    <property type="project" value="TreeGrafter"/>
</dbReference>
<dbReference type="GO" id="GO:0000932">
    <property type="term" value="C:P-body"/>
    <property type="evidence" value="ECO:0007669"/>
    <property type="project" value="TreeGrafter"/>
</dbReference>
<dbReference type="SUPFAM" id="SSF47769">
    <property type="entry name" value="SAM/Pointed domain"/>
    <property type="match status" value="1"/>
</dbReference>
<evidence type="ECO:0000259" key="6">
    <source>
        <dbReference type="SMART" id="SM00454"/>
    </source>
</evidence>
<dbReference type="InterPro" id="IPR013761">
    <property type="entry name" value="SAM/pointed_sf"/>
</dbReference>
<evidence type="ECO:0000256" key="4">
    <source>
        <dbReference type="ARBA" id="ARBA00022884"/>
    </source>
</evidence>
<evidence type="ECO:0000313" key="7">
    <source>
        <dbReference type="EMBL" id="KAI6657517.1"/>
    </source>
</evidence>
<feature type="region of interest" description="Disordered" evidence="5">
    <location>
        <begin position="233"/>
        <end position="256"/>
    </location>
</feature>
<dbReference type="PANTHER" id="PTHR12515">
    <property type="entry name" value="STERILE ALPHA MOTIF DOMAIN CONTAINING PROTEIN 4-RELATED"/>
    <property type="match status" value="1"/>
</dbReference>
<dbReference type="Gene3D" id="1.25.40.170">
    <property type="entry name" value="Smaug, PHAT domain"/>
    <property type="match status" value="1"/>
</dbReference>
<dbReference type="Pfam" id="PF07647">
    <property type="entry name" value="SAM_2"/>
    <property type="match status" value="1"/>
</dbReference>
<evidence type="ECO:0000256" key="5">
    <source>
        <dbReference type="SAM" id="MobiDB-lite"/>
    </source>
</evidence>
<name>A0AAV7K8C7_9METZ</name>
<dbReference type="InterPro" id="IPR001660">
    <property type="entry name" value="SAM"/>
</dbReference>
<dbReference type="Proteomes" id="UP001165289">
    <property type="component" value="Unassembled WGS sequence"/>
</dbReference>
<organism evidence="7 8">
    <name type="scientific">Oopsacas minuta</name>
    <dbReference type="NCBI Taxonomy" id="111878"/>
    <lineage>
        <taxon>Eukaryota</taxon>
        <taxon>Metazoa</taxon>
        <taxon>Porifera</taxon>
        <taxon>Hexactinellida</taxon>
        <taxon>Hexasterophora</taxon>
        <taxon>Lyssacinosida</taxon>
        <taxon>Leucopsacidae</taxon>
        <taxon>Oopsacas</taxon>
    </lineage>
</organism>
<dbReference type="InterPro" id="IPR037093">
    <property type="entry name" value="PHAT_dom_sf"/>
</dbReference>
<evidence type="ECO:0000256" key="1">
    <source>
        <dbReference type="ARBA" id="ARBA00004496"/>
    </source>
</evidence>
<keyword evidence="8" id="KW-1185">Reference proteome</keyword>
<comment type="caution">
    <text evidence="7">The sequence shown here is derived from an EMBL/GenBank/DDBJ whole genome shotgun (WGS) entry which is preliminary data.</text>
</comment>
<dbReference type="PANTHER" id="PTHR12515:SF5">
    <property type="entry name" value="PROTEIN SMAUG"/>
    <property type="match status" value="1"/>
</dbReference>
<reference evidence="7 8" key="1">
    <citation type="journal article" date="2023" name="BMC Biol.">
        <title>The compact genome of the sponge Oopsacas minuta (Hexactinellida) is lacking key metazoan core genes.</title>
        <authorList>
            <person name="Santini S."/>
            <person name="Schenkelaars Q."/>
            <person name="Jourda C."/>
            <person name="Duchesne M."/>
            <person name="Belahbib H."/>
            <person name="Rocher C."/>
            <person name="Selva M."/>
            <person name="Riesgo A."/>
            <person name="Vervoort M."/>
            <person name="Leys S.P."/>
            <person name="Kodjabachian L."/>
            <person name="Le Bivic A."/>
            <person name="Borchiellini C."/>
            <person name="Claverie J.M."/>
            <person name="Renard E."/>
        </authorList>
    </citation>
    <scope>NUCLEOTIDE SEQUENCE [LARGE SCALE GENOMIC DNA]</scope>
    <source>
        <strain evidence="7">SPO-2</strain>
    </source>
</reference>
<accession>A0AAV7K8C7</accession>
<dbReference type="Pfam" id="PF26034">
    <property type="entry name" value="PHAT_SMAUG"/>
    <property type="match status" value="1"/>
</dbReference>
<dbReference type="AlphaFoldDB" id="A0AAV7K8C7"/>
<dbReference type="EMBL" id="JAKMXF010000111">
    <property type="protein sequence ID" value="KAI6657517.1"/>
    <property type="molecule type" value="Genomic_DNA"/>
</dbReference>
<dbReference type="GO" id="GO:0030371">
    <property type="term" value="F:translation repressor activity"/>
    <property type="evidence" value="ECO:0007669"/>
    <property type="project" value="InterPro"/>
</dbReference>
<comment type="similarity">
    <text evidence="2">Belongs to the SMAUG family.</text>
</comment>
<feature type="domain" description="SAM" evidence="6">
    <location>
        <begin position="393"/>
        <end position="456"/>
    </location>
</feature>
<feature type="region of interest" description="Disordered" evidence="5">
    <location>
        <begin position="679"/>
        <end position="707"/>
    </location>
</feature>
<dbReference type="GO" id="GO:0000289">
    <property type="term" value="P:nuclear-transcribed mRNA poly(A) tail shortening"/>
    <property type="evidence" value="ECO:0007669"/>
    <property type="project" value="TreeGrafter"/>
</dbReference>
<evidence type="ECO:0000256" key="3">
    <source>
        <dbReference type="ARBA" id="ARBA00022490"/>
    </source>
</evidence>
<dbReference type="InterPro" id="IPR058599">
    <property type="entry name" value="PHAT_Smg/ZCCHC2-like"/>
</dbReference>
<feature type="compositionally biased region" description="Polar residues" evidence="5">
    <location>
        <begin position="679"/>
        <end position="698"/>
    </location>
</feature>